<accession>A0AA36H2E3</accession>
<feature type="transmembrane region" description="Helical" evidence="1">
    <location>
        <begin position="177"/>
        <end position="196"/>
    </location>
</feature>
<dbReference type="GO" id="GO:0005789">
    <property type="term" value="C:endoplasmic reticulum membrane"/>
    <property type="evidence" value="ECO:0007669"/>
    <property type="project" value="TreeGrafter"/>
</dbReference>
<dbReference type="GO" id="GO:0006506">
    <property type="term" value="P:GPI anchor biosynthetic process"/>
    <property type="evidence" value="ECO:0007669"/>
    <property type="project" value="TreeGrafter"/>
</dbReference>
<dbReference type="PANTHER" id="PTHR12892">
    <property type="entry name" value="FGF RECEPTOR ACTIVATING PROTEIN 1"/>
    <property type="match status" value="1"/>
</dbReference>
<dbReference type="PANTHER" id="PTHR12892:SF16">
    <property type="entry name" value="TRANSMEMBRANE PROTEIN"/>
    <property type="match status" value="1"/>
</dbReference>
<organism evidence="2 3">
    <name type="scientific">Cylicocyclus nassatus</name>
    <name type="common">Nematode worm</name>
    <dbReference type="NCBI Taxonomy" id="53992"/>
    <lineage>
        <taxon>Eukaryota</taxon>
        <taxon>Metazoa</taxon>
        <taxon>Ecdysozoa</taxon>
        <taxon>Nematoda</taxon>
        <taxon>Chromadorea</taxon>
        <taxon>Rhabditida</taxon>
        <taxon>Rhabditina</taxon>
        <taxon>Rhabditomorpha</taxon>
        <taxon>Strongyloidea</taxon>
        <taxon>Strongylidae</taxon>
        <taxon>Cylicocyclus</taxon>
    </lineage>
</organism>
<keyword evidence="1" id="KW-1133">Transmembrane helix</keyword>
<dbReference type="Proteomes" id="UP001176961">
    <property type="component" value="Unassembled WGS sequence"/>
</dbReference>
<dbReference type="GO" id="GO:0000139">
    <property type="term" value="C:Golgi membrane"/>
    <property type="evidence" value="ECO:0007669"/>
    <property type="project" value="InterPro"/>
</dbReference>
<feature type="transmembrane region" description="Helical" evidence="1">
    <location>
        <begin position="19"/>
        <end position="39"/>
    </location>
</feature>
<feature type="transmembrane region" description="Helical" evidence="1">
    <location>
        <begin position="301"/>
        <end position="321"/>
    </location>
</feature>
<reference evidence="2" key="1">
    <citation type="submission" date="2023-07" db="EMBL/GenBank/DDBJ databases">
        <authorList>
            <consortium name="CYATHOMIX"/>
        </authorList>
    </citation>
    <scope>NUCLEOTIDE SEQUENCE</scope>
    <source>
        <strain evidence="2">N/A</strain>
    </source>
</reference>
<dbReference type="InterPro" id="IPR039545">
    <property type="entry name" value="PGAP2"/>
</dbReference>
<feature type="transmembrane region" description="Helical" evidence="1">
    <location>
        <begin position="227"/>
        <end position="248"/>
    </location>
</feature>
<dbReference type="AlphaFoldDB" id="A0AA36H2E3"/>
<sequence>MSHNNDEEEWLHVSIDASTLHRCLILGSTICILLAGYAAHRKEVLPMNNYGNKTNWLAKPRSSITNSSLYLGKATAGSHLSHKTQRKKLVRYYFGTSSSNYCHQKTLPQGWLPSLPRVLEINITAQVLLRITVLLGLNPKSICTLQPLLELLSSAMLVIMASLQQQQDKTVRFLMPYNFPIFSALFIVNGALCVTLDRFDLKKQKAVPQGWLPSLSRVLEMKIAPQALLRLAVLLGVNIKFILCLIRCTTILELLEGGKLVRLLCRVQPILELFSSAVLMTMTSMHQQQDRSVKWIMRYNFPLFSALYLLNGTLCVALDIIDPRKTFSSTFFNLKVSCLIAYSVCAPTVHETLLEYYAEKPCHTYVPYRSAVAEYACILSLLVFSMSQFDLNGLSGLRITVPSLPDDHITTCSADYAPAVSSQYKNGVAPEDSVTPIIL</sequence>
<comment type="caution">
    <text evidence="2">The sequence shown here is derived from an EMBL/GenBank/DDBJ whole genome shotgun (WGS) entry which is preliminary data.</text>
</comment>
<keyword evidence="3" id="KW-1185">Reference proteome</keyword>
<name>A0AA36H2E3_CYLNA</name>
<protein>
    <submittedName>
        <fullName evidence="2">Uncharacterized protein</fullName>
    </submittedName>
</protein>
<keyword evidence="1" id="KW-0472">Membrane</keyword>
<evidence type="ECO:0000256" key="1">
    <source>
        <dbReference type="SAM" id="Phobius"/>
    </source>
</evidence>
<dbReference type="EMBL" id="CATQJL010000305">
    <property type="protein sequence ID" value="CAJ0602672.1"/>
    <property type="molecule type" value="Genomic_DNA"/>
</dbReference>
<evidence type="ECO:0000313" key="3">
    <source>
        <dbReference type="Proteomes" id="UP001176961"/>
    </source>
</evidence>
<evidence type="ECO:0000313" key="2">
    <source>
        <dbReference type="EMBL" id="CAJ0602672.1"/>
    </source>
</evidence>
<gene>
    <name evidence="2" type="ORF">CYNAS_LOCUS14655</name>
</gene>
<proteinExistence type="predicted"/>
<keyword evidence="1" id="KW-0812">Transmembrane</keyword>